<keyword evidence="2" id="KW-0812">Transmembrane</keyword>
<keyword evidence="2" id="KW-0472">Membrane</keyword>
<dbReference type="AlphaFoldDB" id="A0A7I5E929"/>
<protein>
    <submittedName>
        <fullName evidence="4">Transmembrane protein 209</fullName>
    </submittedName>
</protein>
<keyword evidence="3" id="KW-1185">Reference proteome</keyword>
<feature type="transmembrane region" description="Helical" evidence="2">
    <location>
        <begin position="47"/>
        <end position="68"/>
    </location>
</feature>
<evidence type="ECO:0000256" key="2">
    <source>
        <dbReference type="SAM" id="Phobius"/>
    </source>
</evidence>
<dbReference type="GO" id="GO:0016020">
    <property type="term" value="C:membrane"/>
    <property type="evidence" value="ECO:0007669"/>
    <property type="project" value="TreeGrafter"/>
</dbReference>
<accession>A0A7I5E929</accession>
<dbReference type="Proteomes" id="UP000025227">
    <property type="component" value="Unplaced"/>
</dbReference>
<dbReference type="Pfam" id="PF09786">
    <property type="entry name" value="CytochromB561_N"/>
    <property type="match status" value="1"/>
</dbReference>
<feature type="transmembrane region" description="Helical" evidence="2">
    <location>
        <begin position="80"/>
        <end position="105"/>
    </location>
</feature>
<dbReference type="InterPro" id="IPR019176">
    <property type="entry name" value="Cytochrome_B561-rel"/>
</dbReference>
<evidence type="ECO:0000313" key="4">
    <source>
        <dbReference type="WBParaSite" id="HCON_00078630-00001"/>
    </source>
</evidence>
<reference evidence="4" key="1">
    <citation type="submission" date="2020-12" db="UniProtKB">
        <authorList>
            <consortium name="WormBaseParasite"/>
        </authorList>
    </citation>
    <scope>IDENTIFICATION</scope>
    <source>
        <strain evidence="4">MHco3</strain>
    </source>
</reference>
<proteinExistence type="predicted"/>
<organism evidence="3 4">
    <name type="scientific">Haemonchus contortus</name>
    <name type="common">Barber pole worm</name>
    <dbReference type="NCBI Taxonomy" id="6289"/>
    <lineage>
        <taxon>Eukaryota</taxon>
        <taxon>Metazoa</taxon>
        <taxon>Ecdysozoa</taxon>
        <taxon>Nematoda</taxon>
        <taxon>Chromadorea</taxon>
        <taxon>Rhabditida</taxon>
        <taxon>Rhabditina</taxon>
        <taxon>Rhabditomorpha</taxon>
        <taxon>Strongyloidea</taxon>
        <taxon>Trichostrongylidae</taxon>
        <taxon>Haemonchus</taxon>
    </lineage>
</organism>
<evidence type="ECO:0000256" key="1">
    <source>
        <dbReference type="SAM" id="MobiDB-lite"/>
    </source>
</evidence>
<name>A0A7I5E929_HAECO</name>
<dbReference type="OrthoDB" id="509821at2759"/>
<feature type="region of interest" description="Disordered" evidence="1">
    <location>
        <begin position="310"/>
        <end position="352"/>
    </location>
</feature>
<sequence length="623" mass="69276">MREGSFGTPTSFTENLNKSIQYSPVVQTNAKRTSATTTRLHRIKSTLLPWCIVLTALIVEIFTFGSSIGQFLIGDWLPCAIVIIVEYCLLVYVVIVAIWIIYDLYSVSTEKGFMHASFGMMLPSPYPHSKISKPHNLLDTSTRADSSWVDDHHFGKVAEDSPTHSRLAYASPNRSMLNDSLHQMDISTGSLLDSSMTGFSGNVVRSRHSPYSKTMDSIHTREQLDFLLSKDSSLHMDRSASRNSSFQYFNVLDIGAPEERRGYQLSEQLQPSDSKENIVVKMGPGSRIMLSPASSEGDGQDEMTRLRHALQHARHSPRKTGSILRRSESMERRRRSLSLSSPERPITASGSGTIPVTAEIDAKRSSLSDAELARCEQRLRAWLVNTILEPLNQRIKETNAKLEKEHASPPIKIGFSSVEALQAAMVNRPELLDTMLPYILPFLHVHSNQSYLVSRISELAADKFMMEYCWNGGGKEPVQEKTSSGRVARRPWGEHLPTDAVLVFSLFSAYMDSQLTSNPLVGSCRLAQPFSAVYTLRAPQRPNAVHLAAESFYLHMSNSSPPHFDFVFNDTDGSPSRAAIPRGARNLFSAILSFINHAKVNNGGRLDRMSIGPTGLNIACVLE</sequence>
<dbReference type="WBParaSite" id="HCON_00078630-00001">
    <property type="protein sequence ID" value="HCON_00078630-00001"/>
    <property type="gene ID" value="HCON_00078630"/>
</dbReference>
<dbReference type="PANTHER" id="PTHR21780">
    <property type="entry name" value="TRANSMEMBRANE PROTEIN 209"/>
    <property type="match status" value="1"/>
</dbReference>
<dbReference type="OMA" id="GRTEVKM"/>
<evidence type="ECO:0000313" key="3">
    <source>
        <dbReference type="Proteomes" id="UP000025227"/>
    </source>
</evidence>
<dbReference type="PANTHER" id="PTHR21780:SF0">
    <property type="entry name" value="TRANSMEMBRANE PROTEIN 209"/>
    <property type="match status" value="1"/>
</dbReference>
<keyword evidence="2" id="KW-1133">Transmembrane helix</keyword>